<sequence>MKTRFWIWNAIVLLLVAALVGSILRGVRIETNILALLPATEQDPVVEQALRTYAEHVGRTLVVLVGHERERTARAAATLLADELAGTEGIAELTFRIDEDLERAFFELYFPYRFGLLDGQAHTWLTAAPPQTGRLLRRAERALYSPLSSAWSRLLEDDPLLFLPHFWQALPRPPGSFTLDDGLLRGTHEGRTYYLMTANLDGSAFSRRIQQDVSGALDDLRRRVTSEHPGSDILATGVVLYAADGAASAESEVSTIGVGSLLGVVLLVLLIFRSGRPILLSLLPIAVGLLTAFVACFAVFGEIHMLTLGFGASLIGICIDYSFHFFAEQLTAEDPWTPAKGLRHIFPGITLGAVTSVLGYLGLFVAPFPGLRQMALFSSVGLIAAYLTVVCWFPAMASPQPGFRRPWLWYRCRDFLDGWQRLRGRRGPRVLLVALVPVALIASFSLTPNDDIRILQQPSSALRHQEGVIRTLSGGVDTSRFLVVRGATPEEVLQREETLQPDLQRLVAEGALGHAQGITTRVPSARRQNENLDLLRQALFAGEGEPEAITPLAAFTERMGFDPAVADGVKHALFTREPELLTVEAWLASPASKAMRHLWLGEIEDAHAAVVFLSDVHDDAALAKLEARREGVAYVDKVRDTNNLFQRYRVLATRLVTLSYVAIWLLLMWRYGLAYGSRVMLPPVLAALATLAIMAIAGKTLNLFGVLALLLVLGIGVDYTIFFAESRKEHTTTMMAIFLSACTTVLSFGLLALSRTPVLHLFGWVVWCGIMWALLLAPLAGGRKSP</sequence>
<keyword evidence="3 6" id="KW-0812">Transmembrane</keyword>
<evidence type="ECO:0000256" key="1">
    <source>
        <dbReference type="ARBA" id="ARBA00004651"/>
    </source>
</evidence>
<keyword evidence="9" id="KW-1185">Reference proteome</keyword>
<name>A0A8A4TJ45_SULCO</name>
<reference evidence="8" key="1">
    <citation type="submission" date="2021-03" db="EMBL/GenBank/DDBJ databases">
        <title>Acanthopleuribacteraceae sp. M133.</title>
        <authorList>
            <person name="Wang G."/>
        </authorList>
    </citation>
    <scope>NUCLEOTIDE SEQUENCE</scope>
    <source>
        <strain evidence="8">M133</strain>
    </source>
</reference>
<dbReference type="InterPro" id="IPR004869">
    <property type="entry name" value="MMPL_dom"/>
</dbReference>
<protein>
    <submittedName>
        <fullName evidence="8">MMPL family transporter</fullName>
    </submittedName>
</protein>
<dbReference type="PANTHER" id="PTHR33406:SF13">
    <property type="entry name" value="MEMBRANE PROTEIN YDFJ"/>
    <property type="match status" value="1"/>
</dbReference>
<dbReference type="Gene3D" id="1.20.1640.10">
    <property type="entry name" value="Multidrug efflux transporter AcrB transmembrane domain"/>
    <property type="match status" value="2"/>
</dbReference>
<evidence type="ECO:0000256" key="5">
    <source>
        <dbReference type="ARBA" id="ARBA00023136"/>
    </source>
</evidence>
<feature type="transmembrane region" description="Helical" evidence="6">
    <location>
        <begin position="703"/>
        <end position="724"/>
    </location>
</feature>
<dbReference type="SUPFAM" id="SSF82866">
    <property type="entry name" value="Multidrug efflux transporter AcrB transmembrane domain"/>
    <property type="match status" value="2"/>
</dbReference>
<dbReference type="EMBL" id="CP071793">
    <property type="protein sequence ID" value="QTD49172.1"/>
    <property type="molecule type" value="Genomic_DNA"/>
</dbReference>
<dbReference type="InterPro" id="IPR050545">
    <property type="entry name" value="Mycobact_MmpL"/>
</dbReference>
<evidence type="ECO:0000256" key="2">
    <source>
        <dbReference type="ARBA" id="ARBA00022475"/>
    </source>
</evidence>
<keyword evidence="2" id="KW-1003">Cell membrane</keyword>
<keyword evidence="4 6" id="KW-1133">Transmembrane helix</keyword>
<gene>
    <name evidence="8" type="ORF">J3U87_26600</name>
</gene>
<evidence type="ECO:0000256" key="6">
    <source>
        <dbReference type="SAM" id="Phobius"/>
    </source>
</evidence>
<dbReference type="Proteomes" id="UP000663929">
    <property type="component" value="Chromosome"/>
</dbReference>
<comment type="subcellular location">
    <subcellularLocation>
        <location evidence="1">Cell membrane</location>
        <topology evidence="1">Multi-pass membrane protein</topology>
    </subcellularLocation>
</comment>
<dbReference type="RefSeq" id="WP_237378813.1">
    <property type="nucleotide sequence ID" value="NZ_CP071793.1"/>
</dbReference>
<feature type="domain" description="SSD" evidence="7">
    <location>
        <begin position="339"/>
        <end position="399"/>
    </location>
</feature>
<dbReference type="Pfam" id="PF03176">
    <property type="entry name" value="MMPL"/>
    <property type="match status" value="1"/>
</dbReference>
<dbReference type="GO" id="GO:0005886">
    <property type="term" value="C:plasma membrane"/>
    <property type="evidence" value="ECO:0007669"/>
    <property type="project" value="UniProtKB-SubCell"/>
</dbReference>
<feature type="transmembrane region" description="Helical" evidence="6">
    <location>
        <begin position="679"/>
        <end position="697"/>
    </location>
</feature>
<dbReference type="KEGG" id="scor:J3U87_26600"/>
<dbReference type="PROSITE" id="PS50156">
    <property type="entry name" value="SSD"/>
    <property type="match status" value="1"/>
</dbReference>
<dbReference type="PANTHER" id="PTHR33406">
    <property type="entry name" value="MEMBRANE PROTEIN MJ1562-RELATED"/>
    <property type="match status" value="1"/>
</dbReference>
<feature type="transmembrane region" description="Helical" evidence="6">
    <location>
        <begin position="253"/>
        <end position="272"/>
    </location>
</feature>
<feature type="transmembrane region" description="Helical" evidence="6">
    <location>
        <begin position="279"/>
        <end position="300"/>
    </location>
</feature>
<evidence type="ECO:0000313" key="8">
    <source>
        <dbReference type="EMBL" id="QTD49172.1"/>
    </source>
</evidence>
<keyword evidence="5 6" id="KW-0472">Membrane</keyword>
<feature type="transmembrane region" description="Helical" evidence="6">
    <location>
        <begin position="430"/>
        <end position="447"/>
    </location>
</feature>
<evidence type="ECO:0000256" key="4">
    <source>
        <dbReference type="ARBA" id="ARBA00022989"/>
    </source>
</evidence>
<organism evidence="8 9">
    <name type="scientific">Sulfidibacter corallicola</name>
    <dbReference type="NCBI Taxonomy" id="2818388"/>
    <lineage>
        <taxon>Bacteria</taxon>
        <taxon>Pseudomonadati</taxon>
        <taxon>Acidobacteriota</taxon>
        <taxon>Holophagae</taxon>
        <taxon>Acanthopleuribacterales</taxon>
        <taxon>Acanthopleuribacteraceae</taxon>
        <taxon>Sulfidibacter</taxon>
    </lineage>
</organism>
<feature type="transmembrane region" description="Helical" evidence="6">
    <location>
        <begin position="736"/>
        <end position="755"/>
    </location>
</feature>
<dbReference type="AlphaFoldDB" id="A0A8A4TJ45"/>
<accession>A0A8A4TJ45</accession>
<feature type="transmembrane region" description="Helical" evidence="6">
    <location>
        <begin position="761"/>
        <end position="780"/>
    </location>
</feature>
<dbReference type="InterPro" id="IPR000731">
    <property type="entry name" value="SSD"/>
</dbReference>
<feature type="transmembrane region" description="Helical" evidence="6">
    <location>
        <begin position="374"/>
        <end position="395"/>
    </location>
</feature>
<feature type="transmembrane region" description="Helical" evidence="6">
    <location>
        <begin position="348"/>
        <end position="368"/>
    </location>
</feature>
<evidence type="ECO:0000259" key="7">
    <source>
        <dbReference type="PROSITE" id="PS50156"/>
    </source>
</evidence>
<evidence type="ECO:0000256" key="3">
    <source>
        <dbReference type="ARBA" id="ARBA00022692"/>
    </source>
</evidence>
<evidence type="ECO:0000313" key="9">
    <source>
        <dbReference type="Proteomes" id="UP000663929"/>
    </source>
</evidence>
<feature type="transmembrane region" description="Helical" evidence="6">
    <location>
        <begin position="648"/>
        <end position="667"/>
    </location>
</feature>
<proteinExistence type="predicted"/>